<evidence type="ECO:0000256" key="1">
    <source>
        <dbReference type="SAM" id="MobiDB-lite"/>
    </source>
</evidence>
<evidence type="ECO:0000313" key="2">
    <source>
        <dbReference type="EMBL" id="MBJ7882520.1"/>
    </source>
</evidence>
<reference evidence="2 3" key="1">
    <citation type="submission" date="2020-09" db="EMBL/GenBank/DDBJ databases">
        <title>Draft genome of Gelidibacter salicanalis PAMC21136.</title>
        <authorList>
            <person name="Park H."/>
        </authorList>
    </citation>
    <scope>NUCLEOTIDE SEQUENCE [LARGE SCALE GENOMIC DNA]</scope>
    <source>
        <strain evidence="2 3">PAMC21136</strain>
    </source>
</reference>
<dbReference type="Proteomes" id="UP000662373">
    <property type="component" value="Unassembled WGS sequence"/>
</dbReference>
<organism evidence="2 3">
    <name type="scientific">Gelidibacter salicanalis</name>
    <dbReference type="NCBI Taxonomy" id="291193"/>
    <lineage>
        <taxon>Bacteria</taxon>
        <taxon>Pseudomonadati</taxon>
        <taxon>Bacteroidota</taxon>
        <taxon>Flavobacteriia</taxon>
        <taxon>Flavobacteriales</taxon>
        <taxon>Flavobacteriaceae</taxon>
        <taxon>Gelidibacter</taxon>
    </lineage>
</organism>
<keyword evidence="3" id="KW-1185">Reference proteome</keyword>
<protein>
    <submittedName>
        <fullName evidence="2">Uncharacterized protein</fullName>
    </submittedName>
</protein>
<sequence>MKTSKVIFAILTLSFITITSCRDTKSESTEDHGHEHDADGGHMHDETVEQEEFKVGKDSMEMKTETHKHDDGAEHHDH</sequence>
<dbReference type="EMBL" id="JAEHJZ010000049">
    <property type="protein sequence ID" value="MBJ7882520.1"/>
    <property type="molecule type" value="Genomic_DNA"/>
</dbReference>
<proteinExistence type="predicted"/>
<dbReference type="PROSITE" id="PS51257">
    <property type="entry name" value="PROKAR_LIPOPROTEIN"/>
    <property type="match status" value="1"/>
</dbReference>
<name>A0A934KZM7_9FLAO</name>
<dbReference type="RefSeq" id="WP_199602663.1">
    <property type="nucleotide sequence ID" value="NZ_JAEHJZ010000049.1"/>
</dbReference>
<accession>A0A934KZM7</accession>
<evidence type="ECO:0000313" key="3">
    <source>
        <dbReference type="Proteomes" id="UP000662373"/>
    </source>
</evidence>
<dbReference type="AlphaFoldDB" id="A0A934KZM7"/>
<feature type="region of interest" description="Disordered" evidence="1">
    <location>
        <begin position="22"/>
        <end position="78"/>
    </location>
</feature>
<gene>
    <name evidence="2" type="ORF">JEM65_17940</name>
</gene>
<comment type="caution">
    <text evidence="2">The sequence shown here is derived from an EMBL/GenBank/DDBJ whole genome shotgun (WGS) entry which is preliminary data.</text>
</comment>